<dbReference type="AlphaFoldDB" id="A0ABD1YRJ1"/>
<dbReference type="EMBL" id="JBHFFA010000003">
    <property type="protein sequence ID" value="KAL2633100.1"/>
    <property type="molecule type" value="Genomic_DNA"/>
</dbReference>
<name>A0ABD1YRJ1_9MARC</name>
<gene>
    <name evidence="1" type="ORF">R1flu_004579</name>
</gene>
<accession>A0ABD1YRJ1</accession>
<reference evidence="1 2" key="1">
    <citation type="submission" date="2024-09" db="EMBL/GenBank/DDBJ databases">
        <title>Chromosome-scale assembly of Riccia fluitans.</title>
        <authorList>
            <person name="Paukszto L."/>
            <person name="Sawicki J."/>
            <person name="Karawczyk K."/>
            <person name="Piernik-Szablinska J."/>
            <person name="Szczecinska M."/>
            <person name="Mazdziarz M."/>
        </authorList>
    </citation>
    <scope>NUCLEOTIDE SEQUENCE [LARGE SCALE GENOMIC DNA]</scope>
    <source>
        <strain evidence="1">Rf_01</strain>
        <tissue evidence="1">Aerial parts of the thallus</tissue>
    </source>
</reference>
<organism evidence="1 2">
    <name type="scientific">Riccia fluitans</name>
    <dbReference type="NCBI Taxonomy" id="41844"/>
    <lineage>
        <taxon>Eukaryota</taxon>
        <taxon>Viridiplantae</taxon>
        <taxon>Streptophyta</taxon>
        <taxon>Embryophyta</taxon>
        <taxon>Marchantiophyta</taxon>
        <taxon>Marchantiopsida</taxon>
        <taxon>Marchantiidae</taxon>
        <taxon>Marchantiales</taxon>
        <taxon>Ricciaceae</taxon>
        <taxon>Riccia</taxon>
    </lineage>
</organism>
<comment type="caution">
    <text evidence="1">The sequence shown here is derived from an EMBL/GenBank/DDBJ whole genome shotgun (WGS) entry which is preliminary data.</text>
</comment>
<dbReference type="Proteomes" id="UP001605036">
    <property type="component" value="Unassembled WGS sequence"/>
</dbReference>
<keyword evidence="2" id="KW-1185">Reference proteome</keyword>
<evidence type="ECO:0000313" key="2">
    <source>
        <dbReference type="Proteomes" id="UP001605036"/>
    </source>
</evidence>
<proteinExistence type="predicted"/>
<evidence type="ECO:0000313" key="1">
    <source>
        <dbReference type="EMBL" id="KAL2633100.1"/>
    </source>
</evidence>
<sequence length="378" mass="42957">MEWLKEGWATEWMSSQPWPESVTGEELVKRLQTVEKVVKTPCGSDRKANVKLYLQEVTFALFAAGKWEQENGKFNEKEVQVIFTSLYGADVSKHLEAYLQLPESADETEINDLALLASAFLVDNCKLVMKSLAETNKADARKVSHAIHLLRTLCVATDKRSAYHGQLADAPLPSWLPAHPFRTFTNASYSTAKPQVEESYRIERSTSSTQTQLEVLPIRDDEGKSQKLGVDTKPKKYLRAKLLLEYFGNGYSMPGYQLLVSLIYASVTQKLSLETGEVILRFVSIAIEFLKDHKKNVFLAPCIDMLRYVYACYATRGLDKMSLATVTMIIGHLRIIFRSLLPVETAEYVINDMHRRQRDQIMQFIHPQSATQSSIRYS</sequence>
<protein>
    <submittedName>
        <fullName evidence="1">Uncharacterized protein</fullName>
    </submittedName>
</protein>